<dbReference type="RefSeq" id="WP_213497781.1">
    <property type="nucleotide sequence ID" value="NZ_CP074694.1"/>
</dbReference>
<protein>
    <submittedName>
        <fullName evidence="2">DUF3467 domain-containing protein</fullName>
    </submittedName>
</protein>
<evidence type="ECO:0000256" key="1">
    <source>
        <dbReference type="SAM" id="MobiDB-lite"/>
    </source>
</evidence>
<keyword evidence="3" id="KW-1185">Reference proteome</keyword>
<dbReference type="InterPro" id="IPR021857">
    <property type="entry name" value="DUF3467"/>
</dbReference>
<accession>A0A8E6EYZ9</accession>
<sequence length="123" mass="13598">MAEEANKPEAAPPVTTPAATADQQMRLTVNTANMTTSYSNFFRVTATFEELIMDFGLHSGLMTQSGPEAVRINQRMVLSFPTAKRLLTALNMAIGRHEQVFGAVEVDPQRRFRPQQGQTGNRS</sequence>
<dbReference type="AlphaFoldDB" id="A0A8E6EYZ9"/>
<dbReference type="Pfam" id="PF11950">
    <property type="entry name" value="DUF3467"/>
    <property type="match status" value="1"/>
</dbReference>
<organism evidence="2 3">
    <name type="scientific">Telmatocola sphagniphila</name>
    <dbReference type="NCBI Taxonomy" id="1123043"/>
    <lineage>
        <taxon>Bacteria</taxon>
        <taxon>Pseudomonadati</taxon>
        <taxon>Planctomycetota</taxon>
        <taxon>Planctomycetia</taxon>
        <taxon>Gemmatales</taxon>
        <taxon>Gemmataceae</taxon>
    </lineage>
</organism>
<evidence type="ECO:0000313" key="3">
    <source>
        <dbReference type="Proteomes" id="UP000676194"/>
    </source>
</evidence>
<dbReference type="KEGG" id="tsph:KIH39_02940"/>
<name>A0A8E6EYZ9_9BACT</name>
<proteinExistence type="predicted"/>
<dbReference type="EMBL" id="CP074694">
    <property type="protein sequence ID" value="QVL32891.1"/>
    <property type="molecule type" value="Genomic_DNA"/>
</dbReference>
<gene>
    <name evidence="2" type="ORF">KIH39_02940</name>
</gene>
<dbReference type="Proteomes" id="UP000676194">
    <property type="component" value="Chromosome"/>
</dbReference>
<feature type="region of interest" description="Disordered" evidence="1">
    <location>
        <begin position="1"/>
        <end position="23"/>
    </location>
</feature>
<evidence type="ECO:0000313" key="2">
    <source>
        <dbReference type="EMBL" id="QVL32891.1"/>
    </source>
</evidence>
<reference evidence="2" key="1">
    <citation type="submission" date="2021-05" db="EMBL/GenBank/DDBJ databases">
        <title>Complete genome sequence of the cellulolytic planctomycete Telmatocola sphagniphila SP2T and characterization of the first cellulase from planctomycetes.</title>
        <authorList>
            <person name="Rakitin A.L."/>
            <person name="Beletsky A.V."/>
            <person name="Naumoff D.G."/>
            <person name="Kulichevskaya I.S."/>
            <person name="Mardanov A.V."/>
            <person name="Ravin N.V."/>
            <person name="Dedysh S.N."/>
        </authorList>
    </citation>
    <scope>NUCLEOTIDE SEQUENCE</scope>
    <source>
        <strain evidence="2">SP2T</strain>
    </source>
</reference>